<dbReference type="Pfam" id="PF01138">
    <property type="entry name" value="RNase_PH"/>
    <property type="match status" value="1"/>
</dbReference>
<feature type="binding site" evidence="6">
    <location>
        <begin position="123"/>
        <end position="125"/>
    </location>
    <ligand>
        <name>phosphate</name>
        <dbReference type="ChEBI" id="CHEBI:43474"/>
        <note>substrate</note>
    </ligand>
</feature>
<dbReference type="GO" id="GO:0031125">
    <property type="term" value="P:rRNA 3'-end processing"/>
    <property type="evidence" value="ECO:0007669"/>
    <property type="project" value="UniProtKB-ARBA"/>
</dbReference>
<dbReference type="SUPFAM" id="SSF55666">
    <property type="entry name" value="Ribonuclease PH domain 2-like"/>
    <property type="match status" value="1"/>
</dbReference>
<dbReference type="GO" id="GO:0000049">
    <property type="term" value="F:tRNA binding"/>
    <property type="evidence" value="ECO:0007669"/>
    <property type="project" value="UniProtKB-UniRule"/>
</dbReference>
<reference evidence="9" key="1">
    <citation type="journal article" date="2020" name="mSystems">
        <title>Genome- and Community-Level Interaction Insights into Carbon Utilization and Element Cycling Functions of Hydrothermarchaeota in Hydrothermal Sediment.</title>
        <authorList>
            <person name="Zhou Z."/>
            <person name="Liu Y."/>
            <person name="Xu W."/>
            <person name="Pan J."/>
            <person name="Luo Z.H."/>
            <person name="Li M."/>
        </authorList>
    </citation>
    <scope>NUCLEOTIDE SEQUENCE [LARGE SCALE GENOMIC DNA]</scope>
    <source>
        <strain evidence="9">HyVt-533</strain>
    </source>
</reference>
<organism evidence="9">
    <name type="scientific">Thermodesulfatator atlanticus</name>
    <dbReference type="NCBI Taxonomy" id="501497"/>
    <lineage>
        <taxon>Bacteria</taxon>
        <taxon>Pseudomonadati</taxon>
        <taxon>Thermodesulfobacteriota</taxon>
        <taxon>Thermodesulfobacteria</taxon>
        <taxon>Thermodesulfobacteriales</taxon>
        <taxon>Thermodesulfatatoraceae</taxon>
        <taxon>Thermodesulfatator</taxon>
    </lineage>
</organism>
<feature type="binding site" evidence="6">
    <location>
        <position position="85"/>
    </location>
    <ligand>
        <name>phosphate</name>
        <dbReference type="ChEBI" id="CHEBI:43474"/>
        <note>substrate</note>
    </ligand>
</feature>
<dbReference type="PANTHER" id="PTHR11953">
    <property type="entry name" value="EXOSOME COMPLEX COMPONENT"/>
    <property type="match status" value="1"/>
</dbReference>
<evidence type="ECO:0000259" key="8">
    <source>
        <dbReference type="Pfam" id="PF03725"/>
    </source>
</evidence>
<dbReference type="InterPro" id="IPR002381">
    <property type="entry name" value="RNase_PH_bac-type"/>
</dbReference>
<name>A0A7V5NYA0_9BACT</name>
<dbReference type="GO" id="GO:0016075">
    <property type="term" value="P:rRNA catabolic process"/>
    <property type="evidence" value="ECO:0007669"/>
    <property type="project" value="UniProtKB-UniRule"/>
</dbReference>
<dbReference type="InterPro" id="IPR027408">
    <property type="entry name" value="PNPase/RNase_PH_dom_sf"/>
</dbReference>
<comment type="function">
    <text evidence="6">Phosphorolytic 3'-5' exoribonuclease that plays an important role in tRNA 3'-end maturation. Removes nucleotide residues following the 3'-CCA terminus of tRNAs; can also add nucleotides to the ends of RNA molecules by using nucleoside diphosphates as substrates, but this may not be physiologically important. Probably plays a role in initiation of 16S rRNA degradation (leading to ribosome degradation) during starvation.</text>
</comment>
<dbReference type="InterPro" id="IPR018336">
    <property type="entry name" value="RNase_PH_CS"/>
</dbReference>
<dbReference type="InterPro" id="IPR001247">
    <property type="entry name" value="ExoRNase_PH_dom1"/>
</dbReference>
<dbReference type="InterPro" id="IPR020568">
    <property type="entry name" value="Ribosomal_Su5_D2-typ_SF"/>
</dbReference>
<evidence type="ECO:0000256" key="4">
    <source>
        <dbReference type="ARBA" id="ARBA00022694"/>
    </source>
</evidence>
<dbReference type="GO" id="GO:0008033">
    <property type="term" value="P:tRNA processing"/>
    <property type="evidence" value="ECO:0007669"/>
    <property type="project" value="UniProtKB-UniRule"/>
</dbReference>
<comment type="catalytic activity">
    <reaction evidence="6">
        <text>tRNA(n+1) + phosphate = tRNA(n) + a ribonucleoside 5'-diphosphate</text>
        <dbReference type="Rhea" id="RHEA:10628"/>
        <dbReference type="Rhea" id="RHEA-COMP:17343"/>
        <dbReference type="Rhea" id="RHEA-COMP:17344"/>
        <dbReference type="ChEBI" id="CHEBI:43474"/>
        <dbReference type="ChEBI" id="CHEBI:57930"/>
        <dbReference type="ChEBI" id="CHEBI:173114"/>
        <dbReference type="EC" id="2.7.7.56"/>
    </reaction>
</comment>
<keyword evidence="6 9" id="KW-0548">Nucleotidyltransferase</keyword>
<protein>
    <recommendedName>
        <fullName evidence="6">Ribonuclease PH</fullName>
        <shortName evidence="6">RNase PH</shortName>
        <ecNumber evidence="6">2.7.7.56</ecNumber>
    </recommendedName>
    <alternativeName>
        <fullName evidence="6">tRNA nucleotidyltransferase</fullName>
    </alternativeName>
</protein>
<dbReference type="FunFam" id="3.30.230.70:FF:000003">
    <property type="entry name" value="Ribonuclease PH"/>
    <property type="match status" value="1"/>
</dbReference>
<dbReference type="InterPro" id="IPR036345">
    <property type="entry name" value="ExoRNase_PH_dom2_sf"/>
</dbReference>
<comment type="subunit">
    <text evidence="6">Homohexameric ring arranged as a trimer of dimers.</text>
</comment>
<keyword evidence="5" id="KW-0694">RNA-binding</keyword>
<dbReference type="CDD" id="cd11362">
    <property type="entry name" value="RNase_PH_bact"/>
    <property type="match status" value="1"/>
</dbReference>
<comment type="caution">
    <text evidence="9">The sequence shown here is derived from an EMBL/GenBank/DDBJ whole genome shotgun (WGS) entry which is preliminary data.</text>
</comment>
<feature type="domain" description="Exoribonuclease phosphorolytic" evidence="8">
    <location>
        <begin position="159"/>
        <end position="222"/>
    </location>
</feature>
<dbReference type="Pfam" id="PF03725">
    <property type="entry name" value="RNase_PH_C"/>
    <property type="match status" value="1"/>
</dbReference>
<keyword evidence="2 6" id="KW-0698">rRNA processing</keyword>
<evidence type="ECO:0000256" key="1">
    <source>
        <dbReference type="ARBA" id="ARBA00006678"/>
    </source>
</evidence>
<accession>A0A7V5NYA0</accession>
<dbReference type="EC" id="2.7.7.56" evidence="6"/>
<dbReference type="EMBL" id="DROK01000037">
    <property type="protein sequence ID" value="HHI96447.1"/>
    <property type="molecule type" value="Genomic_DNA"/>
</dbReference>
<evidence type="ECO:0000313" key="9">
    <source>
        <dbReference type="EMBL" id="HHI96447.1"/>
    </source>
</evidence>
<dbReference type="Gene3D" id="3.30.230.70">
    <property type="entry name" value="GHMP Kinase, N-terminal domain"/>
    <property type="match status" value="1"/>
</dbReference>
<proteinExistence type="inferred from homology"/>
<evidence type="ECO:0000256" key="5">
    <source>
        <dbReference type="ARBA" id="ARBA00022884"/>
    </source>
</evidence>
<dbReference type="Proteomes" id="UP000886101">
    <property type="component" value="Unassembled WGS sequence"/>
</dbReference>
<evidence type="ECO:0000256" key="3">
    <source>
        <dbReference type="ARBA" id="ARBA00022555"/>
    </source>
</evidence>
<dbReference type="HAMAP" id="MF_00564">
    <property type="entry name" value="RNase_PH"/>
    <property type="match status" value="1"/>
</dbReference>
<dbReference type="PANTHER" id="PTHR11953:SF0">
    <property type="entry name" value="EXOSOME COMPLEX COMPONENT RRP41"/>
    <property type="match status" value="1"/>
</dbReference>
<dbReference type="GO" id="GO:0000175">
    <property type="term" value="F:3'-5'-RNA exonuclease activity"/>
    <property type="evidence" value="ECO:0007669"/>
    <property type="project" value="UniProtKB-UniRule"/>
</dbReference>
<comment type="similarity">
    <text evidence="1 6">Belongs to the RNase PH family.</text>
</comment>
<dbReference type="NCBIfam" id="TIGR01966">
    <property type="entry name" value="RNasePH"/>
    <property type="match status" value="1"/>
</dbReference>
<dbReference type="PROSITE" id="PS01277">
    <property type="entry name" value="RIBONUCLEASE_PH"/>
    <property type="match status" value="1"/>
</dbReference>
<sequence length="238" mass="26151">MRKDGRAADEIRPVKIIPHFLKYAEGSALIELGETKVICSVSVEEKVPPFLKDTGMGWITAEYAMLPRATQARTPRDSVVGKKGRSYEIQRLIGRSLRAVVDLSLLGERTFWVDCDVIQADGGTRTASITGAWVALALAFRKLLAQGVLSRDPMKEALAAISCGLVAGEILLDLTYEEDSLAEVDANFVMTAGGKIVEIQAAAEKDPFSWEVFETMRRLAEQGIQKLINIQRKVLEDA</sequence>
<evidence type="ECO:0000256" key="6">
    <source>
        <dbReference type="HAMAP-Rule" id="MF_00564"/>
    </source>
</evidence>
<keyword evidence="6 9" id="KW-0808">Transferase</keyword>
<evidence type="ECO:0000259" key="7">
    <source>
        <dbReference type="Pfam" id="PF01138"/>
    </source>
</evidence>
<dbReference type="SUPFAM" id="SSF54211">
    <property type="entry name" value="Ribosomal protein S5 domain 2-like"/>
    <property type="match status" value="1"/>
</dbReference>
<feature type="domain" description="Exoribonuclease phosphorolytic" evidence="7">
    <location>
        <begin position="10"/>
        <end position="139"/>
    </location>
</feature>
<dbReference type="InterPro" id="IPR050080">
    <property type="entry name" value="RNase_PH"/>
</dbReference>
<keyword evidence="3 6" id="KW-0820">tRNA-binding</keyword>
<dbReference type="AlphaFoldDB" id="A0A7V5NYA0"/>
<dbReference type="InterPro" id="IPR015847">
    <property type="entry name" value="ExoRNase_PH_dom2"/>
</dbReference>
<gene>
    <name evidence="6" type="primary">rph</name>
    <name evidence="9" type="ORF">ENJ96_01185</name>
</gene>
<keyword evidence="4 6" id="KW-0819">tRNA processing</keyword>
<evidence type="ECO:0000256" key="2">
    <source>
        <dbReference type="ARBA" id="ARBA00022552"/>
    </source>
</evidence>
<dbReference type="GO" id="GO:0009022">
    <property type="term" value="F:tRNA nucleotidyltransferase activity"/>
    <property type="evidence" value="ECO:0007669"/>
    <property type="project" value="UniProtKB-UniRule"/>
</dbReference>